<keyword evidence="5" id="KW-1185">Reference proteome</keyword>
<accession>A0AA40CEE3</accession>
<proteinExistence type="inferred from homology"/>
<comment type="caution">
    <text evidence="4">The sequence shown here is derived from an EMBL/GenBank/DDBJ whole genome shotgun (WGS) entry which is preliminary data.</text>
</comment>
<evidence type="ECO:0000313" key="4">
    <source>
        <dbReference type="EMBL" id="KAK0634369.1"/>
    </source>
</evidence>
<dbReference type="Gene3D" id="2.40.70.10">
    <property type="entry name" value="Acid Proteases"/>
    <property type="match status" value="2"/>
</dbReference>
<evidence type="ECO:0000313" key="5">
    <source>
        <dbReference type="Proteomes" id="UP001174934"/>
    </source>
</evidence>
<comment type="similarity">
    <text evidence="1">Belongs to the peptidase A1 family.</text>
</comment>
<dbReference type="GO" id="GO:0004190">
    <property type="term" value="F:aspartic-type endopeptidase activity"/>
    <property type="evidence" value="ECO:0007669"/>
    <property type="project" value="InterPro"/>
</dbReference>
<dbReference type="PANTHER" id="PTHR47966:SF2">
    <property type="entry name" value="ASPERGILLOPEPSIN-1-RELATED"/>
    <property type="match status" value="1"/>
</dbReference>
<reference evidence="4" key="1">
    <citation type="submission" date="2023-06" db="EMBL/GenBank/DDBJ databases">
        <title>Genome-scale phylogeny and comparative genomics of the fungal order Sordariales.</title>
        <authorList>
            <consortium name="Lawrence Berkeley National Laboratory"/>
            <person name="Hensen N."/>
            <person name="Bonometti L."/>
            <person name="Westerberg I."/>
            <person name="Brannstrom I.O."/>
            <person name="Guillou S."/>
            <person name="Cros-Aarteil S."/>
            <person name="Calhoun S."/>
            <person name="Haridas S."/>
            <person name="Kuo A."/>
            <person name="Mondo S."/>
            <person name="Pangilinan J."/>
            <person name="Riley R."/>
            <person name="LaButti K."/>
            <person name="Andreopoulos B."/>
            <person name="Lipzen A."/>
            <person name="Chen C."/>
            <person name="Yanf M."/>
            <person name="Daum C."/>
            <person name="Ng V."/>
            <person name="Clum A."/>
            <person name="Steindorff A."/>
            <person name="Ohm R."/>
            <person name="Martin F."/>
            <person name="Silar P."/>
            <person name="Natvig D."/>
            <person name="Lalanne C."/>
            <person name="Gautier V."/>
            <person name="Ament-velasquez S.L."/>
            <person name="Kruys A."/>
            <person name="Hutchinson M.I."/>
            <person name="Powell A.J."/>
            <person name="Barry K."/>
            <person name="Miller A.N."/>
            <person name="Grigoriev I.V."/>
            <person name="Debuchy R."/>
            <person name="Gladieux P."/>
            <person name="Thoren M.H."/>
            <person name="Johannesson H."/>
        </authorList>
    </citation>
    <scope>NUCLEOTIDE SEQUENCE</scope>
    <source>
        <strain evidence="4">SMH3391-2</strain>
    </source>
</reference>
<dbReference type="SUPFAM" id="SSF50630">
    <property type="entry name" value="Acid proteases"/>
    <property type="match status" value="1"/>
</dbReference>
<dbReference type="Pfam" id="PF00026">
    <property type="entry name" value="Asp"/>
    <property type="match status" value="1"/>
</dbReference>
<dbReference type="AlphaFoldDB" id="A0AA40CEE3"/>
<dbReference type="GO" id="GO:0006508">
    <property type="term" value="P:proteolysis"/>
    <property type="evidence" value="ECO:0007669"/>
    <property type="project" value="InterPro"/>
</dbReference>
<sequence>MKNFFLLLAPIFLSLVCALSSPSGVDGFSVSLKRNPNYRARSVANTRLVTVTSDRYDHEFVGEVNFGTPPQPLRVIFTTGGITDSWLLSEGHHLYNTDLSTSAQIIDNRPYTISYGLSTNITATLWQDVVSLNSLEIPHALIGVASDVRGTAQRPYSDGMFGLALKAPGDAPTSRDTALSRLLPQLSEQLFTANLPSSPSKEGYFTFGYIPDGVAQEDIFYTPLLANAALWDFNFKVQGYGDDSAAYLHGTLQTGTGPYNYLPHEIVGKYYNNVPGARYLPLQEAWVFPCDQPLPDFTVGFDGTPRTVTVPGQLLNVIAGPDTDSNGSTVWVCVGGIQPIQSDMDQGISILADSFIKSVLVVFDVGNQRLGFASKAL</sequence>
<dbReference type="InterPro" id="IPR001461">
    <property type="entry name" value="Aspartic_peptidase_A1"/>
</dbReference>
<dbReference type="Proteomes" id="UP001174934">
    <property type="component" value="Unassembled WGS sequence"/>
</dbReference>
<feature type="chain" id="PRO_5041342495" evidence="2">
    <location>
        <begin position="19"/>
        <end position="377"/>
    </location>
</feature>
<evidence type="ECO:0000259" key="3">
    <source>
        <dbReference type="PROSITE" id="PS51767"/>
    </source>
</evidence>
<dbReference type="PANTHER" id="PTHR47966">
    <property type="entry name" value="BETA-SITE APP-CLEAVING ENZYME, ISOFORM A-RELATED"/>
    <property type="match status" value="1"/>
</dbReference>
<protein>
    <submittedName>
        <fullName evidence="4">Aspartic peptidase domain-containing protein</fullName>
    </submittedName>
</protein>
<gene>
    <name evidence="4" type="ORF">B0T17DRAFT_611394</name>
</gene>
<dbReference type="InterPro" id="IPR021109">
    <property type="entry name" value="Peptidase_aspartic_dom_sf"/>
</dbReference>
<evidence type="ECO:0000256" key="2">
    <source>
        <dbReference type="SAM" id="SignalP"/>
    </source>
</evidence>
<dbReference type="EMBL" id="JAULSR010000001">
    <property type="protein sequence ID" value="KAK0634369.1"/>
    <property type="molecule type" value="Genomic_DNA"/>
</dbReference>
<name>A0AA40CEE3_9PEZI</name>
<feature type="signal peptide" evidence="2">
    <location>
        <begin position="1"/>
        <end position="18"/>
    </location>
</feature>
<keyword evidence="2" id="KW-0732">Signal</keyword>
<evidence type="ECO:0000256" key="1">
    <source>
        <dbReference type="ARBA" id="ARBA00007447"/>
    </source>
</evidence>
<feature type="domain" description="Peptidase A1" evidence="3">
    <location>
        <begin position="60"/>
        <end position="373"/>
    </location>
</feature>
<dbReference type="PROSITE" id="PS51767">
    <property type="entry name" value="PEPTIDASE_A1"/>
    <property type="match status" value="1"/>
</dbReference>
<dbReference type="InterPro" id="IPR033121">
    <property type="entry name" value="PEPTIDASE_A1"/>
</dbReference>
<organism evidence="4 5">
    <name type="scientific">Bombardia bombarda</name>
    <dbReference type="NCBI Taxonomy" id="252184"/>
    <lineage>
        <taxon>Eukaryota</taxon>
        <taxon>Fungi</taxon>
        <taxon>Dikarya</taxon>
        <taxon>Ascomycota</taxon>
        <taxon>Pezizomycotina</taxon>
        <taxon>Sordariomycetes</taxon>
        <taxon>Sordariomycetidae</taxon>
        <taxon>Sordariales</taxon>
        <taxon>Lasiosphaeriaceae</taxon>
        <taxon>Bombardia</taxon>
    </lineage>
</organism>